<keyword evidence="3" id="KW-1185">Reference proteome</keyword>
<organism evidence="2 3">
    <name type="scientific">Luteibacter yeojuensis</name>
    <dbReference type="NCBI Taxonomy" id="345309"/>
    <lineage>
        <taxon>Bacteria</taxon>
        <taxon>Pseudomonadati</taxon>
        <taxon>Pseudomonadota</taxon>
        <taxon>Gammaproteobacteria</taxon>
        <taxon>Lysobacterales</taxon>
        <taxon>Rhodanobacteraceae</taxon>
        <taxon>Luteibacter</taxon>
    </lineage>
</organism>
<reference evidence="2 3" key="1">
    <citation type="submission" date="2015-03" db="EMBL/GenBank/DDBJ databases">
        <title>Draft genome sequence of Luteibacter yeojuensis strain SU11.</title>
        <authorList>
            <person name="Sulaiman J."/>
            <person name="Priya K."/>
            <person name="Chan K.-G."/>
        </authorList>
    </citation>
    <scope>NUCLEOTIDE SEQUENCE [LARGE SCALE GENOMIC DNA]</scope>
    <source>
        <strain evidence="2 3">SU11</strain>
    </source>
</reference>
<accession>A0A0F3KXF4</accession>
<gene>
    <name evidence="2" type="ORF">VI08_06665</name>
</gene>
<dbReference type="PANTHER" id="PTHR43236:SF1">
    <property type="entry name" value="BLL7220 PROTEIN"/>
    <property type="match status" value="1"/>
</dbReference>
<evidence type="ECO:0000313" key="2">
    <source>
        <dbReference type="EMBL" id="KJV35841.1"/>
    </source>
</evidence>
<sequence>MASGLRNSFRCDPEKAFPLYQYLELELPKVWPDFYLGSKGLDEMGDDHGWTFPDKAEIWLREDVYDGLRTDRGRDRFTAAHELGHLVLHGCPLARSRRPSGELPLFRDSEWQADNFAGEFLMPVEVVRKFPDPWTLAAECVVSEQAASVRINELRRERFI</sequence>
<dbReference type="Pfam" id="PF06114">
    <property type="entry name" value="Peptidase_M78"/>
    <property type="match status" value="1"/>
</dbReference>
<feature type="domain" description="IrrE N-terminal-like" evidence="1">
    <location>
        <begin position="70"/>
        <end position="151"/>
    </location>
</feature>
<name>A0A0F3KXF4_9GAMM</name>
<proteinExistence type="predicted"/>
<dbReference type="InterPro" id="IPR052345">
    <property type="entry name" value="Rad_response_metalloprotease"/>
</dbReference>
<evidence type="ECO:0000259" key="1">
    <source>
        <dbReference type="Pfam" id="PF06114"/>
    </source>
</evidence>
<dbReference type="Proteomes" id="UP000033651">
    <property type="component" value="Unassembled WGS sequence"/>
</dbReference>
<dbReference type="Gene3D" id="1.10.10.2910">
    <property type="match status" value="1"/>
</dbReference>
<dbReference type="PANTHER" id="PTHR43236">
    <property type="entry name" value="ANTITOXIN HIGA1"/>
    <property type="match status" value="1"/>
</dbReference>
<dbReference type="EMBL" id="JZRB01000014">
    <property type="protein sequence ID" value="KJV35841.1"/>
    <property type="molecule type" value="Genomic_DNA"/>
</dbReference>
<dbReference type="PATRIC" id="fig|345309.4.peg.534"/>
<evidence type="ECO:0000313" key="3">
    <source>
        <dbReference type="Proteomes" id="UP000033651"/>
    </source>
</evidence>
<protein>
    <recommendedName>
        <fullName evidence="1">IrrE N-terminal-like domain-containing protein</fullName>
    </recommendedName>
</protein>
<dbReference type="AlphaFoldDB" id="A0A0F3KXF4"/>
<comment type="caution">
    <text evidence="2">The sequence shown here is derived from an EMBL/GenBank/DDBJ whole genome shotgun (WGS) entry which is preliminary data.</text>
</comment>
<dbReference type="InterPro" id="IPR010359">
    <property type="entry name" value="IrrE_HExxH"/>
</dbReference>